<dbReference type="AlphaFoldDB" id="A0A5J9VK51"/>
<comment type="caution">
    <text evidence="4">The sequence shown here is derived from an EMBL/GenBank/DDBJ whole genome shotgun (WGS) entry which is preliminary data.</text>
</comment>
<sequence length="243" mass="26604">MVSSLSFVAPLLLLVVIVIPLSCAHREDWVGSVLFHKNDLYPGSKMILYFTSSNATMLPRAQADLIPFSSRKIPVILSRLSIPAGSPAAADIRYTLAECEASPTPGVAAQTCVTSFESMIDFAASNLGTQNIRALATRLDKQDRVTPRQSYMVESIRPILGASHDKVACHKVPYPYSVFACHTTTADLYMVTLSGTDGTKVETLTACHSDVTPTFFDEKITMTPQGAPVCHFWAYEGRLWVRN</sequence>
<dbReference type="InterPro" id="IPR044816">
    <property type="entry name" value="BURP"/>
</dbReference>
<evidence type="ECO:0000256" key="1">
    <source>
        <dbReference type="ARBA" id="ARBA00022729"/>
    </source>
</evidence>
<dbReference type="PROSITE" id="PS51277">
    <property type="entry name" value="BURP"/>
    <property type="match status" value="1"/>
</dbReference>
<gene>
    <name evidence="4" type="ORF">EJB05_17879</name>
</gene>
<dbReference type="Gramene" id="TVU35971">
    <property type="protein sequence ID" value="TVU35971"/>
    <property type="gene ID" value="EJB05_17879"/>
</dbReference>
<evidence type="ECO:0000313" key="5">
    <source>
        <dbReference type="Proteomes" id="UP000324897"/>
    </source>
</evidence>
<keyword evidence="1 2" id="KW-0732">Signal</keyword>
<dbReference type="SMART" id="SM01045">
    <property type="entry name" value="BURP"/>
    <property type="match status" value="1"/>
</dbReference>
<feature type="signal peptide" evidence="2">
    <location>
        <begin position="1"/>
        <end position="24"/>
    </location>
</feature>
<name>A0A5J9VK51_9POAL</name>
<feature type="domain" description="BURP" evidence="3">
    <location>
        <begin position="34"/>
        <end position="243"/>
    </location>
</feature>
<dbReference type="PANTHER" id="PTHR31236">
    <property type="entry name" value="BURP DOMAIN PROTEIN USPL1-LIKE"/>
    <property type="match status" value="1"/>
</dbReference>
<dbReference type="Proteomes" id="UP000324897">
    <property type="component" value="Unassembled WGS sequence"/>
</dbReference>
<dbReference type="OrthoDB" id="678718at2759"/>
<dbReference type="EMBL" id="RWGY01000009">
    <property type="protein sequence ID" value="TVU35971.1"/>
    <property type="molecule type" value="Genomic_DNA"/>
</dbReference>
<reference evidence="4 5" key="1">
    <citation type="journal article" date="2019" name="Sci. Rep.">
        <title>A high-quality genome of Eragrostis curvula grass provides insights into Poaceae evolution and supports new strategies to enhance forage quality.</title>
        <authorList>
            <person name="Carballo J."/>
            <person name="Santos B.A.C.M."/>
            <person name="Zappacosta D."/>
            <person name="Garbus I."/>
            <person name="Selva J.P."/>
            <person name="Gallo C.A."/>
            <person name="Diaz A."/>
            <person name="Albertini E."/>
            <person name="Caccamo M."/>
            <person name="Echenique V."/>
        </authorList>
    </citation>
    <scope>NUCLEOTIDE SEQUENCE [LARGE SCALE GENOMIC DNA]</scope>
    <source>
        <strain evidence="5">cv. Victoria</strain>
        <tissue evidence="4">Leaf</tissue>
    </source>
</reference>
<keyword evidence="5" id="KW-1185">Reference proteome</keyword>
<organism evidence="4 5">
    <name type="scientific">Eragrostis curvula</name>
    <name type="common">weeping love grass</name>
    <dbReference type="NCBI Taxonomy" id="38414"/>
    <lineage>
        <taxon>Eukaryota</taxon>
        <taxon>Viridiplantae</taxon>
        <taxon>Streptophyta</taxon>
        <taxon>Embryophyta</taxon>
        <taxon>Tracheophyta</taxon>
        <taxon>Spermatophyta</taxon>
        <taxon>Magnoliopsida</taxon>
        <taxon>Liliopsida</taxon>
        <taxon>Poales</taxon>
        <taxon>Poaceae</taxon>
        <taxon>PACMAD clade</taxon>
        <taxon>Chloridoideae</taxon>
        <taxon>Eragrostideae</taxon>
        <taxon>Eragrostidinae</taxon>
        <taxon>Eragrostis</taxon>
    </lineage>
</organism>
<feature type="chain" id="PRO_5023910983" description="BURP domain-containing protein" evidence="2">
    <location>
        <begin position="25"/>
        <end position="243"/>
    </location>
</feature>
<accession>A0A5J9VK51</accession>
<protein>
    <recommendedName>
        <fullName evidence="3">BURP domain-containing protein</fullName>
    </recommendedName>
</protein>
<proteinExistence type="predicted"/>
<dbReference type="PANTHER" id="PTHR31236:SF31">
    <property type="entry name" value="BURP DOMAIN-CONTAINING PROTEIN 7"/>
    <property type="match status" value="1"/>
</dbReference>
<evidence type="ECO:0000313" key="4">
    <source>
        <dbReference type="EMBL" id="TVU35971.1"/>
    </source>
</evidence>
<dbReference type="Pfam" id="PF03181">
    <property type="entry name" value="BURP"/>
    <property type="match status" value="1"/>
</dbReference>
<dbReference type="InterPro" id="IPR004873">
    <property type="entry name" value="BURP_dom"/>
</dbReference>
<evidence type="ECO:0000259" key="3">
    <source>
        <dbReference type="PROSITE" id="PS51277"/>
    </source>
</evidence>
<evidence type="ECO:0000256" key="2">
    <source>
        <dbReference type="SAM" id="SignalP"/>
    </source>
</evidence>